<feature type="domain" description="EGF-like" evidence="2">
    <location>
        <begin position="476"/>
        <end position="517"/>
    </location>
</feature>
<dbReference type="OrthoDB" id="6147356at2759"/>
<keyword evidence="1" id="KW-0812">Transmembrane</keyword>
<gene>
    <name evidence="4 5" type="primary">LOC111109487</name>
</gene>
<feature type="domain" description="EGF-like" evidence="2">
    <location>
        <begin position="605"/>
        <end position="651"/>
    </location>
</feature>
<reference evidence="4 5" key="1">
    <citation type="submission" date="2025-04" db="UniProtKB">
        <authorList>
            <consortium name="RefSeq"/>
        </authorList>
    </citation>
    <scope>IDENTIFICATION</scope>
    <source>
        <tissue evidence="4 5">Whole sample</tissue>
    </source>
</reference>
<dbReference type="GeneID" id="111109487"/>
<dbReference type="InterPro" id="IPR006149">
    <property type="entry name" value="EB_dom"/>
</dbReference>
<proteinExistence type="predicted"/>
<dbReference type="RefSeq" id="XP_022301331.1">
    <property type="nucleotide sequence ID" value="XM_022445623.1"/>
</dbReference>
<feature type="domain" description="EGF-like" evidence="2">
    <location>
        <begin position="209"/>
        <end position="255"/>
    </location>
</feature>
<evidence type="ECO:0000313" key="3">
    <source>
        <dbReference type="Proteomes" id="UP000694844"/>
    </source>
</evidence>
<dbReference type="Pfam" id="PF01683">
    <property type="entry name" value="EB"/>
    <property type="match status" value="1"/>
</dbReference>
<protein>
    <submittedName>
        <fullName evidence="4 5">Tenascin-like isoform X1</fullName>
    </submittedName>
</protein>
<keyword evidence="3" id="KW-1185">Reference proteome</keyword>
<dbReference type="PANTHER" id="PTHR39069:SF8">
    <property type="entry name" value="FI17111P1"/>
    <property type="match status" value="1"/>
</dbReference>
<dbReference type="AlphaFoldDB" id="A0A8B8BD48"/>
<name>A0A8B8BD48_CRAVI</name>
<keyword evidence="1" id="KW-1133">Transmembrane helix</keyword>
<evidence type="ECO:0000259" key="2">
    <source>
        <dbReference type="SMART" id="SM00181"/>
    </source>
</evidence>
<dbReference type="SMART" id="SM00181">
    <property type="entry name" value="EGF"/>
    <property type="match status" value="6"/>
</dbReference>
<sequence length="742" mass="82461">MSLLIMVKELRRQRHCRDKFRSLLAFVSFIQCIETVLSFDYLGTHEYDGVKWLLKSKKRCSFIPSDYFEENENVKTPCRIFVKPLWARNEEHEISRHHVQYHAYGAKYSYSFTTVTCSTPSVRKLDMFILCEGETVTNRTTCRTDSECGETETCRKHIDMDQQICIPTRHLHESCDDSSSCKNSECKGTDRNRSCQCGISHRALNGQIECLKSNLSLGQSCVNDTQCKGTQNAGRCLNGECFCEEGFVLQKLRCLPDMRRLGESCEGHLQCSGTVNAGVCGRYKICTCNQGFLATHGGCLQGNLSLGQTCTHDIQCMGTESGRKFLNGECFCAKGYVLERLRCLPDNRRLGESCEGHLQCSGTVNAGVCGSNKTCTCNQGFLATHGGCLQGNLSLGQTCRHDIQCMGTDHGRKCLKGECFCAEGYVLQRLRCLPGGKRLDEPCDGHLHCSVTLNAGVCGKTKICTCDQGFVRVQGECLKGQTCKYDTQCMGTKNARKCLDGECFCEEGYVLQDLRCLPGNLSPGQTCKHDVQCTATEYNGRCINGKCDCAKGHVLHELSCLPADKEPIDDAYGEHNQKKNETKVSVVCDLNKTLTCNEGCIKIESCKQGNLSLDQSCSHDAQCTSTENGGRCLNGKCFCNEGFALENLRCVPGKRASFISWITEEHGVYLMTGSGVICMIVICSAILVVLNRRKSGKMRAPPTTQHSIAERSLFQNIPNEMQLDSLYSDPIDSQWPWRKEEE</sequence>
<feature type="domain" description="EGF-like" evidence="2">
    <location>
        <begin position="387"/>
        <end position="433"/>
    </location>
</feature>
<dbReference type="KEGG" id="cvn:111109487"/>
<feature type="transmembrane region" description="Helical" evidence="1">
    <location>
        <begin position="668"/>
        <end position="690"/>
    </location>
</feature>
<dbReference type="RefSeq" id="XP_022301330.1">
    <property type="nucleotide sequence ID" value="XM_022445622.1"/>
</dbReference>
<keyword evidence="1" id="KW-0472">Membrane</keyword>
<dbReference type="PANTHER" id="PTHR39069">
    <property type="entry name" value="ECDYSONE-INDUCIBLE GENE E1, ISOFORM A"/>
    <property type="match status" value="1"/>
</dbReference>
<dbReference type="Proteomes" id="UP000694844">
    <property type="component" value="Chromosome 8"/>
</dbReference>
<evidence type="ECO:0000313" key="5">
    <source>
        <dbReference type="RefSeq" id="XP_022301331.1"/>
    </source>
</evidence>
<evidence type="ECO:0000256" key="1">
    <source>
        <dbReference type="SAM" id="Phobius"/>
    </source>
</evidence>
<accession>A0A8B8BD48</accession>
<feature type="domain" description="EGF-like" evidence="2">
    <location>
        <begin position="298"/>
        <end position="344"/>
    </location>
</feature>
<evidence type="ECO:0000313" key="4">
    <source>
        <dbReference type="RefSeq" id="XP_022301330.1"/>
    </source>
</evidence>
<organism evidence="3 4">
    <name type="scientific">Crassostrea virginica</name>
    <name type="common">Eastern oyster</name>
    <dbReference type="NCBI Taxonomy" id="6565"/>
    <lineage>
        <taxon>Eukaryota</taxon>
        <taxon>Metazoa</taxon>
        <taxon>Spiralia</taxon>
        <taxon>Lophotrochozoa</taxon>
        <taxon>Mollusca</taxon>
        <taxon>Bivalvia</taxon>
        <taxon>Autobranchia</taxon>
        <taxon>Pteriomorphia</taxon>
        <taxon>Ostreida</taxon>
        <taxon>Ostreoidea</taxon>
        <taxon>Ostreidae</taxon>
        <taxon>Crassostrea</taxon>
    </lineage>
</organism>
<feature type="domain" description="EGF-like" evidence="2">
    <location>
        <begin position="526"/>
        <end position="561"/>
    </location>
</feature>
<dbReference type="InterPro" id="IPR000742">
    <property type="entry name" value="EGF"/>
</dbReference>